<dbReference type="SUPFAM" id="SSF55469">
    <property type="entry name" value="FMN-dependent nitroreductase-like"/>
    <property type="match status" value="2"/>
</dbReference>
<protein>
    <submittedName>
        <fullName evidence="1">Acg family FMN-binding oxidoreductase</fullName>
    </submittedName>
</protein>
<gene>
    <name evidence="1" type="ORF">ACH429_20510</name>
</gene>
<dbReference type="PANTHER" id="PTHR23026:SF123">
    <property type="entry name" value="NAD(P)H NITROREDUCTASE RV3131-RELATED"/>
    <property type="match status" value="1"/>
</dbReference>
<dbReference type="NCBIfam" id="NF047509">
    <property type="entry name" value="Rv3131_FMN_oxido"/>
    <property type="match status" value="1"/>
</dbReference>
<dbReference type="EMBL" id="JBIRWE010000009">
    <property type="protein sequence ID" value="MFI1966459.1"/>
    <property type="molecule type" value="Genomic_DNA"/>
</dbReference>
<dbReference type="Gene3D" id="3.40.109.10">
    <property type="entry name" value="NADH Oxidase"/>
    <property type="match status" value="1"/>
</dbReference>
<dbReference type="InterPro" id="IPR050627">
    <property type="entry name" value="Nitroreductase/BluB"/>
</dbReference>
<name>A0ABW7UV41_9ACTN</name>
<comment type="caution">
    <text evidence="1">The sequence shown here is derived from an EMBL/GenBank/DDBJ whole genome shotgun (WGS) entry which is preliminary data.</text>
</comment>
<dbReference type="Proteomes" id="UP001611548">
    <property type="component" value="Unassembled WGS sequence"/>
</dbReference>
<evidence type="ECO:0000313" key="1">
    <source>
        <dbReference type="EMBL" id="MFI1966459.1"/>
    </source>
</evidence>
<accession>A0ABW7UV41</accession>
<dbReference type="PANTHER" id="PTHR23026">
    <property type="entry name" value="NADPH NITROREDUCTASE"/>
    <property type="match status" value="1"/>
</dbReference>
<keyword evidence="2" id="KW-1185">Reference proteome</keyword>
<dbReference type="RefSeq" id="WP_055470671.1">
    <property type="nucleotide sequence ID" value="NZ_JBIRWE010000009.1"/>
</dbReference>
<reference evidence="1 2" key="1">
    <citation type="submission" date="2024-10" db="EMBL/GenBank/DDBJ databases">
        <title>The Natural Products Discovery Center: Release of the First 8490 Sequenced Strains for Exploring Actinobacteria Biosynthetic Diversity.</title>
        <authorList>
            <person name="Kalkreuter E."/>
            <person name="Kautsar S.A."/>
            <person name="Yang D."/>
            <person name="Bader C.D."/>
            <person name="Teijaro C.N."/>
            <person name="Fluegel L."/>
            <person name="Davis C.M."/>
            <person name="Simpson J.R."/>
            <person name="Lauterbach L."/>
            <person name="Steele A.D."/>
            <person name="Gui C."/>
            <person name="Meng S."/>
            <person name="Li G."/>
            <person name="Viehrig K."/>
            <person name="Ye F."/>
            <person name="Su P."/>
            <person name="Kiefer A.F."/>
            <person name="Nichols A."/>
            <person name="Cepeda A.J."/>
            <person name="Yan W."/>
            <person name="Fan B."/>
            <person name="Jiang Y."/>
            <person name="Adhikari A."/>
            <person name="Zheng C.-J."/>
            <person name="Schuster L."/>
            <person name="Cowan T.M."/>
            <person name="Smanski M.J."/>
            <person name="Chevrette M.G."/>
            <person name="De Carvalho L.P.S."/>
            <person name="Shen B."/>
        </authorList>
    </citation>
    <scope>NUCLEOTIDE SEQUENCE [LARGE SCALE GENOMIC DNA]</scope>
    <source>
        <strain evidence="1 2">NPDC020327</strain>
    </source>
</reference>
<organism evidence="1 2">
    <name type="scientific">Streptomyces pathocidini</name>
    <dbReference type="NCBI Taxonomy" id="1650571"/>
    <lineage>
        <taxon>Bacteria</taxon>
        <taxon>Bacillati</taxon>
        <taxon>Actinomycetota</taxon>
        <taxon>Actinomycetes</taxon>
        <taxon>Kitasatosporales</taxon>
        <taxon>Streptomycetaceae</taxon>
        <taxon>Streptomyces</taxon>
    </lineage>
</organism>
<dbReference type="InterPro" id="IPR000415">
    <property type="entry name" value="Nitroreductase-like"/>
</dbReference>
<sequence length="330" mass="36270">MSPRLLSEERITAMAYDASTAPSMHNAQPWHFRYHRHDRGFVLHADLGATMPHADPSTRGLHIGCGAALLNLRVAVAHAGWHPETRLLPIPGEPGLLATVRLARPGEGDSGLSELYPAVHRRHTSRYPYEETDLPEEVRAALAEAAGAEGVSLDFPAPWHLRWVLDLVQEAEARNLTDRGQAQDLDEWTRTGPAATATEDGGVPDYAFGPRKVGGKAPMRDFAGDRPVPGRETAKFERHPHLALLSTPGDKPVDWLRAGQAMERVLLRATLEGLVGSPATQALEWPDLRWPLRDPLFGSGHVQMVLRLGYGPQGPSTPRRPIREILDIEP</sequence>
<proteinExistence type="predicted"/>
<evidence type="ECO:0000313" key="2">
    <source>
        <dbReference type="Proteomes" id="UP001611548"/>
    </source>
</evidence>